<dbReference type="InterPro" id="IPR000524">
    <property type="entry name" value="Tscrpt_reg_HTH_GntR"/>
</dbReference>
<feature type="domain" description="HTH gntR-type" evidence="4">
    <location>
        <begin position="26"/>
        <end position="94"/>
    </location>
</feature>
<dbReference type="InterPro" id="IPR050679">
    <property type="entry name" value="Bact_HTH_transcr_reg"/>
</dbReference>
<evidence type="ECO:0000313" key="6">
    <source>
        <dbReference type="Proteomes" id="UP000320314"/>
    </source>
</evidence>
<keyword evidence="2" id="KW-0238">DNA-binding</keyword>
<dbReference type="PANTHER" id="PTHR44846:SF1">
    <property type="entry name" value="MANNOSYL-D-GLYCERATE TRANSPORT_METABOLISM SYSTEM REPRESSOR MNGR-RELATED"/>
    <property type="match status" value="1"/>
</dbReference>
<dbReference type="SMART" id="SM00345">
    <property type="entry name" value="HTH_GNTR"/>
    <property type="match status" value="1"/>
</dbReference>
<dbReference type="SUPFAM" id="SSF46785">
    <property type="entry name" value="Winged helix' DNA-binding domain"/>
    <property type="match status" value="1"/>
</dbReference>
<dbReference type="Pfam" id="PF07702">
    <property type="entry name" value="UTRA"/>
    <property type="match status" value="1"/>
</dbReference>
<dbReference type="InterPro" id="IPR036388">
    <property type="entry name" value="WH-like_DNA-bd_sf"/>
</dbReference>
<dbReference type="InterPro" id="IPR036390">
    <property type="entry name" value="WH_DNA-bd_sf"/>
</dbReference>
<gene>
    <name evidence="5" type="ORF">FJU11_15365</name>
</gene>
<dbReference type="OrthoDB" id="7173258at2"/>
<dbReference type="Gene3D" id="1.10.10.10">
    <property type="entry name" value="Winged helix-like DNA-binding domain superfamily/Winged helix DNA-binding domain"/>
    <property type="match status" value="1"/>
</dbReference>
<dbReference type="Proteomes" id="UP000320314">
    <property type="component" value="Unassembled WGS sequence"/>
</dbReference>
<dbReference type="PANTHER" id="PTHR44846">
    <property type="entry name" value="MANNOSYL-D-GLYCERATE TRANSPORT/METABOLISM SYSTEM REPRESSOR MNGR-RELATED"/>
    <property type="match status" value="1"/>
</dbReference>
<proteinExistence type="predicted"/>
<evidence type="ECO:0000259" key="4">
    <source>
        <dbReference type="PROSITE" id="PS50949"/>
    </source>
</evidence>
<comment type="caution">
    <text evidence="5">The sequence shown here is derived from an EMBL/GenBank/DDBJ whole genome shotgun (WGS) entry which is preliminary data.</text>
</comment>
<evidence type="ECO:0000313" key="5">
    <source>
        <dbReference type="EMBL" id="TPW26327.1"/>
    </source>
</evidence>
<evidence type="ECO:0000256" key="1">
    <source>
        <dbReference type="ARBA" id="ARBA00023015"/>
    </source>
</evidence>
<dbReference type="SUPFAM" id="SSF64288">
    <property type="entry name" value="Chorismate lyase-like"/>
    <property type="match status" value="1"/>
</dbReference>
<organism evidence="5 6">
    <name type="scientific">Pararhizobium mangrovi</name>
    <dbReference type="NCBI Taxonomy" id="2590452"/>
    <lineage>
        <taxon>Bacteria</taxon>
        <taxon>Pseudomonadati</taxon>
        <taxon>Pseudomonadota</taxon>
        <taxon>Alphaproteobacteria</taxon>
        <taxon>Hyphomicrobiales</taxon>
        <taxon>Rhizobiaceae</taxon>
        <taxon>Rhizobium/Agrobacterium group</taxon>
        <taxon>Pararhizobium</taxon>
    </lineage>
</organism>
<dbReference type="PROSITE" id="PS50949">
    <property type="entry name" value="HTH_GNTR"/>
    <property type="match status" value="1"/>
</dbReference>
<dbReference type="CDD" id="cd07377">
    <property type="entry name" value="WHTH_GntR"/>
    <property type="match status" value="1"/>
</dbReference>
<dbReference type="GO" id="GO:0003677">
    <property type="term" value="F:DNA binding"/>
    <property type="evidence" value="ECO:0007669"/>
    <property type="project" value="UniProtKB-KW"/>
</dbReference>
<dbReference type="GO" id="GO:0003700">
    <property type="term" value="F:DNA-binding transcription factor activity"/>
    <property type="evidence" value="ECO:0007669"/>
    <property type="project" value="InterPro"/>
</dbReference>
<reference evidence="5 6" key="1">
    <citation type="submission" date="2019-06" db="EMBL/GenBank/DDBJ databases">
        <authorList>
            <person name="Li M."/>
        </authorList>
    </citation>
    <scope>NUCLEOTIDE SEQUENCE [LARGE SCALE GENOMIC DNA]</scope>
    <source>
        <strain evidence="5 6">BGMRC6574</strain>
    </source>
</reference>
<keyword evidence="1" id="KW-0805">Transcription regulation</keyword>
<dbReference type="SMART" id="SM00866">
    <property type="entry name" value="UTRA"/>
    <property type="match status" value="1"/>
</dbReference>
<dbReference type="EMBL" id="VHLH01000032">
    <property type="protein sequence ID" value="TPW26327.1"/>
    <property type="molecule type" value="Genomic_DNA"/>
</dbReference>
<dbReference type="InterPro" id="IPR028978">
    <property type="entry name" value="Chorismate_lyase_/UTRA_dom_sf"/>
</dbReference>
<accession>A0A506U374</accession>
<name>A0A506U374_9HYPH</name>
<sequence length="264" mass="29331">MTAKCPSVGEQEKLVEWLNLNAKASGPIYMQLAERMRAAILSGHFDSTSPLPPERELSALIGVSRTTVRKSIDVLVAEGLLDQRHGSGTYVIPRVEQRLWGLRSFSQEIRARGMNPSSVVLEKTVAQPASEEMLALGLGSEARVLRYNRLRLADDVPMAIERVTIEHSLIGDIAEIGDSLYETLAQRGRPPVRALQRISADTVSPRDAELLSVRPDSAVLVLERRSYTADGTVLEFTRSTYRADRYDFIVELTMQENGVDLVRV</sequence>
<dbReference type="PRINTS" id="PR00035">
    <property type="entry name" value="HTHGNTR"/>
</dbReference>
<keyword evidence="6" id="KW-1185">Reference proteome</keyword>
<dbReference type="Gene3D" id="3.40.1410.10">
    <property type="entry name" value="Chorismate lyase-like"/>
    <property type="match status" value="1"/>
</dbReference>
<dbReference type="InterPro" id="IPR011663">
    <property type="entry name" value="UTRA"/>
</dbReference>
<dbReference type="AlphaFoldDB" id="A0A506U374"/>
<dbReference type="Pfam" id="PF00392">
    <property type="entry name" value="GntR"/>
    <property type="match status" value="1"/>
</dbReference>
<evidence type="ECO:0000256" key="2">
    <source>
        <dbReference type="ARBA" id="ARBA00023125"/>
    </source>
</evidence>
<evidence type="ECO:0000256" key="3">
    <source>
        <dbReference type="ARBA" id="ARBA00023163"/>
    </source>
</evidence>
<dbReference type="GO" id="GO:0045892">
    <property type="term" value="P:negative regulation of DNA-templated transcription"/>
    <property type="evidence" value="ECO:0007669"/>
    <property type="project" value="TreeGrafter"/>
</dbReference>
<protein>
    <submittedName>
        <fullName evidence="5">GntR family transcriptional regulator</fullName>
    </submittedName>
</protein>
<dbReference type="RefSeq" id="WP_141167959.1">
    <property type="nucleotide sequence ID" value="NZ_VHLH01000032.1"/>
</dbReference>
<keyword evidence="3" id="KW-0804">Transcription</keyword>